<dbReference type="Proteomes" id="UP000053902">
    <property type="component" value="Unassembled WGS sequence"/>
</dbReference>
<dbReference type="RefSeq" id="WP_037025109.1">
    <property type="nucleotide sequence ID" value="NZ_CCSF01000001.1"/>
</dbReference>
<evidence type="ECO:0008006" key="3">
    <source>
        <dbReference type="Google" id="ProtNLM"/>
    </source>
</evidence>
<dbReference type="STRING" id="1499686.BN1079_02702"/>
<reference evidence="1 2" key="1">
    <citation type="submission" date="2014-07" db="EMBL/GenBank/DDBJ databases">
        <authorList>
            <person name="Urmite Genomes Urmite Genomes"/>
        </authorList>
    </citation>
    <scope>NUCLEOTIDE SEQUENCE [LARGE SCALE GENOMIC DNA]</scope>
    <source>
        <strain evidence="1 2">20_BN</strain>
    </source>
</reference>
<dbReference type="HOGENOM" id="CLU_175564_0_0_6"/>
<evidence type="ECO:0000313" key="1">
    <source>
        <dbReference type="EMBL" id="CDZ95369.1"/>
    </source>
</evidence>
<proteinExistence type="predicted"/>
<sequence length="107" mass="12024">MPPVSDRERLLELHAQLQQALQNNDWTAVATVDASVRQCLEALAQRGALDESTLAAKQLLKQLHGQGLQACADECERLRLLLLNHLEYAEGRAAYQRIDMFQVGDLR</sequence>
<evidence type="ECO:0000313" key="2">
    <source>
        <dbReference type="Proteomes" id="UP000053902"/>
    </source>
</evidence>
<accession>A0A078LVX5</accession>
<keyword evidence="2" id="KW-1185">Reference proteome</keyword>
<dbReference type="AlphaFoldDB" id="A0A078LVX5"/>
<dbReference type="eggNOG" id="ENOG502ZHR7">
    <property type="taxonomic scope" value="Bacteria"/>
</dbReference>
<dbReference type="EMBL" id="CCSF01000001">
    <property type="protein sequence ID" value="CDZ95369.1"/>
    <property type="molecule type" value="Genomic_DNA"/>
</dbReference>
<dbReference type="OrthoDB" id="7031438at2"/>
<name>A0A078LVX5_9PSED</name>
<organism evidence="1 2">
    <name type="scientific">Pseudomonas saudiphocaensis</name>
    <dbReference type="NCBI Taxonomy" id="1499686"/>
    <lineage>
        <taxon>Bacteria</taxon>
        <taxon>Pseudomonadati</taxon>
        <taxon>Pseudomonadota</taxon>
        <taxon>Gammaproteobacteria</taxon>
        <taxon>Pseudomonadales</taxon>
        <taxon>Pseudomonadaceae</taxon>
        <taxon>Pseudomonas</taxon>
    </lineage>
</organism>
<protein>
    <recommendedName>
        <fullName evidence="3">Flagellar protein FliT</fullName>
    </recommendedName>
</protein>
<gene>
    <name evidence="1" type="ORF">BN1079_02702</name>
</gene>